<dbReference type="Proteomes" id="UP000612893">
    <property type="component" value="Unassembled WGS sequence"/>
</dbReference>
<accession>A0A934NAP7</accession>
<organism evidence="2 3">
    <name type="scientific">Candidatus Nephthysia bennettiae</name>
    <dbReference type="NCBI Taxonomy" id="3127016"/>
    <lineage>
        <taxon>Bacteria</taxon>
        <taxon>Bacillati</taxon>
        <taxon>Candidatus Dormiibacterota</taxon>
        <taxon>Candidatus Dormibacteria</taxon>
        <taxon>Candidatus Dormibacterales</taxon>
        <taxon>Candidatus Dormibacteraceae</taxon>
        <taxon>Candidatus Nephthysia</taxon>
    </lineage>
</organism>
<keyword evidence="3" id="KW-1185">Reference proteome</keyword>
<dbReference type="EMBL" id="JAEKNR010000196">
    <property type="protein sequence ID" value="MBJ7600243.1"/>
    <property type="molecule type" value="Genomic_DNA"/>
</dbReference>
<feature type="compositionally biased region" description="Polar residues" evidence="1">
    <location>
        <begin position="66"/>
        <end position="77"/>
    </location>
</feature>
<comment type="caution">
    <text evidence="2">The sequence shown here is derived from an EMBL/GenBank/DDBJ whole genome shotgun (WGS) entry which is preliminary data.</text>
</comment>
<dbReference type="AlphaFoldDB" id="A0A934NAP7"/>
<sequence length="77" mass="8369">MATTKRTATVEEVLVAIEAARDKVMADEIKSLTKLGIPKAMAYQMIASRFHQKAPGTEEAEPDPFESSSGSNWDDIG</sequence>
<protein>
    <submittedName>
        <fullName evidence="2">Uncharacterized protein</fullName>
    </submittedName>
</protein>
<evidence type="ECO:0000313" key="2">
    <source>
        <dbReference type="EMBL" id="MBJ7600243.1"/>
    </source>
</evidence>
<proteinExistence type="predicted"/>
<feature type="region of interest" description="Disordered" evidence="1">
    <location>
        <begin position="52"/>
        <end position="77"/>
    </location>
</feature>
<evidence type="ECO:0000313" key="3">
    <source>
        <dbReference type="Proteomes" id="UP000612893"/>
    </source>
</evidence>
<gene>
    <name evidence="2" type="ORF">JF922_19490</name>
</gene>
<dbReference type="RefSeq" id="WP_338204000.1">
    <property type="nucleotide sequence ID" value="NZ_JAEKNR010000196.1"/>
</dbReference>
<evidence type="ECO:0000256" key="1">
    <source>
        <dbReference type="SAM" id="MobiDB-lite"/>
    </source>
</evidence>
<reference evidence="2" key="1">
    <citation type="submission" date="2020-10" db="EMBL/GenBank/DDBJ databases">
        <title>Ca. Dormibacterota MAGs.</title>
        <authorList>
            <person name="Montgomery K."/>
        </authorList>
    </citation>
    <scope>NUCLEOTIDE SEQUENCE [LARGE SCALE GENOMIC DNA]</scope>
    <source>
        <strain evidence="2">SC8812_S17_10</strain>
    </source>
</reference>
<name>A0A934NAP7_9BACT</name>